<evidence type="ECO:0000313" key="2">
    <source>
        <dbReference type="Proteomes" id="UP000001946"/>
    </source>
</evidence>
<sequence>MPSRGRFRSCLYNGRHEEIPVCRCCIRHALPSIPFRQCFILPSMHFANCNDEWAKIYFHLTRLAIFQGIKLTDSFHDFRNVFFCESVFWVFSVFVKFNLKFCLDVI</sequence>
<proteinExistence type="predicted"/>
<name>Q24VF7_DESHY</name>
<gene>
    <name evidence="1" type="ordered locus">DSY2196</name>
</gene>
<reference evidence="1 2" key="1">
    <citation type="journal article" date="2006" name="J. Bacteriol.">
        <title>Complete genome sequence of the dehalorespiring bacterium Desulfitobacterium hafniense Y51 and comparison with Dehalococcoides ethenogenes 195.</title>
        <authorList>
            <person name="Nonaka H."/>
            <person name="Keresztes G."/>
            <person name="Shinoda Y."/>
            <person name="Ikenaga Y."/>
            <person name="Abe M."/>
            <person name="Naito K."/>
            <person name="Inatomi K."/>
            <person name="Furukawa K."/>
            <person name="Inui M."/>
            <person name="Yukawa H."/>
        </authorList>
    </citation>
    <scope>NUCLEOTIDE SEQUENCE [LARGE SCALE GENOMIC DNA]</scope>
    <source>
        <strain evidence="1 2">Y51</strain>
    </source>
</reference>
<evidence type="ECO:0000313" key="1">
    <source>
        <dbReference type="EMBL" id="BAE83985.1"/>
    </source>
</evidence>
<keyword evidence="2" id="KW-1185">Reference proteome</keyword>
<dbReference type="Proteomes" id="UP000001946">
    <property type="component" value="Chromosome"/>
</dbReference>
<protein>
    <submittedName>
        <fullName evidence="1">Uncharacterized protein</fullName>
    </submittedName>
</protein>
<dbReference type="EMBL" id="AP008230">
    <property type="protein sequence ID" value="BAE83985.1"/>
    <property type="molecule type" value="Genomic_DNA"/>
</dbReference>
<dbReference type="HOGENOM" id="CLU_2218832_0_0_9"/>
<dbReference type="AlphaFoldDB" id="Q24VF7"/>
<organism evidence="1 2">
    <name type="scientific">Desulfitobacterium hafniense (strain Y51)</name>
    <dbReference type="NCBI Taxonomy" id="138119"/>
    <lineage>
        <taxon>Bacteria</taxon>
        <taxon>Bacillati</taxon>
        <taxon>Bacillota</taxon>
        <taxon>Clostridia</taxon>
        <taxon>Eubacteriales</taxon>
        <taxon>Desulfitobacteriaceae</taxon>
        <taxon>Desulfitobacterium</taxon>
    </lineage>
</organism>
<accession>Q24VF7</accession>
<dbReference type="KEGG" id="dsy:DSY2196"/>